<dbReference type="AlphaFoldDB" id="A0AAD4C2Y5"/>
<dbReference type="InterPro" id="IPR045338">
    <property type="entry name" value="DUF6535"/>
</dbReference>
<accession>A0AAD4C2Y5</accession>
<organism evidence="4 5">
    <name type="scientific">Boletus edulis BED1</name>
    <dbReference type="NCBI Taxonomy" id="1328754"/>
    <lineage>
        <taxon>Eukaryota</taxon>
        <taxon>Fungi</taxon>
        <taxon>Dikarya</taxon>
        <taxon>Basidiomycota</taxon>
        <taxon>Agaricomycotina</taxon>
        <taxon>Agaricomycetes</taxon>
        <taxon>Agaricomycetidae</taxon>
        <taxon>Boletales</taxon>
        <taxon>Boletineae</taxon>
        <taxon>Boletaceae</taxon>
        <taxon>Boletoideae</taxon>
        <taxon>Boletus</taxon>
    </lineage>
</organism>
<feature type="transmembrane region" description="Helical" evidence="2">
    <location>
        <begin position="318"/>
        <end position="347"/>
    </location>
</feature>
<dbReference type="Pfam" id="PF20153">
    <property type="entry name" value="DUF6535"/>
    <property type="match status" value="1"/>
</dbReference>
<feature type="transmembrane region" description="Helical" evidence="2">
    <location>
        <begin position="236"/>
        <end position="260"/>
    </location>
</feature>
<feature type="domain" description="DUF6535" evidence="3">
    <location>
        <begin position="57"/>
        <end position="231"/>
    </location>
</feature>
<keyword evidence="2" id="KW-1133">Transmembrane helix</keyword>
<reference evidence="4" key="1">
    <citation type="submission" date="2019-10" db="EMBL/GenBank/DDBJ databases">
        <authorList>
            <consortium name="DOE Joint Genome Institute"/>
            <person name="Kuo A."/>
            <person name="Miyauchi S."/>
            <person name="Kiss E."/>
            <person name="Drula E."/>
            <person name="Kohler A."/>
            <person name="Sanchez-Garcia M."/>
            <person name="Andreopoulos B."/>
            <person name="Barry K.W."/>
            <person name="Bonito G."/>
            <person name="Buee M."/>
            <person name="Carver A."/>
            <person name="Chen C."/>
            <person name="Cichocki N."/>
            <person name="Clum A."/>
            <person name="Culley D."/>
            <person name="Crous P.W."/>
            <person name="Fauchery L."/>
            <person name="Girlanda M."/>
            <person name="Hayes R."/>
            <person name="Keri Z."/>
            <person name="LaButti K."/>
            <person name="Lipzen A."/>
            <person name="Lombard V."/>
            <person name="Magnuson J."/>
            <person name="Maillard F."/>
            <person name="Morin E."/>
            <person name="Murat C."/>
            <person name="Nolan M."/>
            <person name="Ohm R."/>
            <person name="Pangilinan J."/>
            <person name="Pereira M."/>
            <person name="Perotto S."/>
            <person name="Peter M."/>
            <person name="Riley R."/>
            <person name="Sitrit Y."/>
            <person name="Stielow B."/>
            <person name="Szollosi G."/>
            <person name="Zifcakova L."/>
            <person name="Stursova M."/>
            <person name="Spatafora J.W."/>
            <person name="Tedersoo L."/>
            <person name="Vaario L.-M."/>
            <person name="Yamada A."/>
            <person name="Yan M."/>
            <person name="Wang P."/>
            <person name="Xu J."/>
            <person name="Bruns T."/>
            <person name="Baldrian P."/>
            <person name="Vilgalys R."/>
            <person name="Henrissat B."/>
            <person name="Grigoriev I.V."/>
            <person name="Hibbett D."/>
            <person name="Nagy L.G."/>
            <person name="Martin F.M."/>
        </authorList>
    </citation>
    <scope>NUCLEOTIDE SEQUENCE</scope>
    <source>
        <strain evidence="4">BED1</strain>
    </source>
</reference>
<sequence length="572" mass="64008">MPRLWPVLFFPSHHRELRFSSSWAPRAMEKNPADTTDSSSQSPSQEPAATDRVAPFWCQYVEEAEKYDDAFLEKNKIRVDGVLIFAGLFSTVTASFLISFQGTLQPNPSDTTNALLMMVVHSLDNSTFSGQSIGVPAWNGPTYSSVVAQALGYAALSMSLLAALGAVIGKQWLSDYAASKIGSLQERGSKRQQRLDALEKWRYEAFMKMLPSFIQLALLLFGVALSIAVWEINKTVGYIVISMTGFGVSSYLFVTVASLLHPTCPFRTPLSSMIQETTAMVAKSVEEIADYCAWRSATIPQRQQEPVTNQVNKTLAHLAILLSLLITVCIIPIVIPVLSCCVFVLAISVRNGQDFRTQMNCYRLRYLRTLKESFYGSAIVVRNYARGARDFIRWTRQDPVPDLDHVTPRAVAWLLRTSTHPEKLIAALELAPVVAWPEDSNLSLLGEGPHNLFARSILEIHSLKDRALPLGKALAVLLCRMPLSVRSCGYIREETMEQLDKVIREQIADWDFDVVFTLTIVQKLLRLKLGLGVHESEPFPAKDVSQSLLVWILGLLETMFRLDRSHAKREQI</sequence>
<feature type="region of interest" description="Disordered" evidence="1">
    <location>
        <begin position="28"/>
        <end position="50"/>
    </location>
</feature>
<comment type="caution">
    <text evidence="4">The sequence shown here is derived from an EMBL/GenBank/DDBJ whole genome shotgun (WGS) entry which is preliminary data.</text>
</comment>
<dbReference type="Proteomes" id="UP001194468">
    <property type="component" value="Unassembled WGS sequence"/>
</dbReference>
<evidence type="ECO:0000313" key="5">
    <source>
        <dbReference type="Proteomes" id="UP001194468"/>
    </source>
</evidence>
<feature type="transmembrane region" description="Helical" evidence="2">
    <location>
        <begin position="146"/>
        <end position="168"/>
    </location>
</feature>
<evidence type="ECO:0000313" key="4">
    <source>
        <dbReference type="EMBL" id="KAF8447246.1"/>
    </source>
</evidence>
<name>A0AAD4C2Y5_BOLED</name>
<protein>
    <recommendedName>
        <fullName evidence="3">DUF6535 domain-containing protein</fullName>
    </recommendedName>
</protein>
<feature type="compositionally biased region" description="Low complexity" evidence="1">
    <location>
        <begin position="33"/>
        <end position="50"/>
    </location>
</feature>
<evidence type="ECO:0000256" key="1">
    <source>
        <dbReference type="SAM" id="MobiDB-lite"/>
    </source>
</evidence>
<evidence type="ECO:0000256" key="2">
    <source>
        <dbReference type="SAM" id="Phobius"/>
    </source>
</evidence>
<gene>
    <name evidence="4" type="ORF">L210DRAFT_2785636</name>
</gene>
<evidence type="ECO:0000259" key="3">
    <source>
        <dbReference type="Pfam" id="PF20153"/>
    </source>
</evidence>
<keyword evidence="5" id="KW-1185">Reference proteome</keyword>
<keyword evidence="2" id="KW-0812">Transmembrane</keyword>
<feature type="transmembrane region" description="Helical" evidence="2">
    <location>
        <begin position="82"/>
        <end position="100"/>
    </location>
</feature>
<reference evidence="4" key="2">
    <citation type="journal article" date="2020" name="Nat. Commun.">
        <title>Large-scale genome sequencing of mycorrhizal fungi provides insights into the early evolution of symbiotic traits.</title>
        <authorList>
            <person name="Miyauchi S."/>
            <person name="Kiss E."/>
            <person name="Kuo A."/>
            <person name="Drula E."/>
            <person name="Kohler A."/>
            <person name="Sanchez-Garcia M."/>
            <person name="Morin E."/>
            <person name="Andreopoulos B."/>
            <person name="Barry K.W."/>
            <person name="Bonito G."/>
            <person name="Buee M."/>
            <person name="Carver A."/>
            <person name="Chen C."/>
            <person name="Cichocki N."/>
            <person name="Clum A."/>
            <person name="Culley D."/>
            <person name="Crous P.W."/>
            <person name="Fauchery L."/>
            <person name="Girlanda M."/>
            <person name="Hayes R.D."/>
            <person name="Keri Z."/>
            <person name="LaButti K."/>
            <person name="Lipzen A."/>
            <person name="Lombard V."/>
            <person name="Magnuson J."/>
            <person name="Maillard F."/>
            <person name="Murat C."/>
            <person name="Nolan M."/>
            <person name="Ohm R.A."/>
            <person name="Pangilinan J."/>
            <person name="Pereira M.F."/>
            <person name="Perotto S."/>
            <person name="Peter M."/>
            <person name="Pfister S."/>
            <person name="Riley R."/>
            <person name="Sitrit Y."/>
            <person name="Stielow J.B."/>
            <person name="Szollosi G."/>
            <person name="Zifcakova L."/>
            <person name="Stursova M."/>
            <person name="Spatafora J.W."/>
            <person name="Tedersoo L."/>
            <person name="Vaario L.M."/>
            <person name="Yamada A."/>
            <person name="Yan M."/>
            <person name="Wang P."/>
            <person name="Xu J."/>
            <person name="Bruns T."/>
            <person name="Baldrian P."/>
            <person name="Vilgalys R."/>
            <person name="Dunand C."/>
            <person name="Henrissat B."/>
            <person name="Grigoriev I.V."/>
            <person name="Hibbett D."/>
            <person name="Nagy L.G."/>
            <person name="Martin F.M."/>
        </authorList>
    </citation>
    <scope>NUCLEOTIDE SEQUENCE</scope>
    <source>
        <strain evidence="4">BED1</strain>
    </source>
</reference>
<dbReference type="EMBL" id="WHUW01000004">
    <property type="protein sequence ID" value="KAF8447246.1"/>
    <property type="molecule type" value="Genomic_DNA"/>
</dbReference>
<feature type="transmembrane region" description="Helical" evidence="2">
    <location>
        <begin position="210"/>
        <end position="230"/>
    </location>
</feature>
<proteinExistence type="predicted"/>
<keyword evidence="2" id="KW-0472">Membrane</keyword>